<dbReference type="PROSITE" id="PS51257">
    <property type="entry name" value="PROKAR_LIPOPROTEIN"/>
    <property type="match status" value="1"/>
</dbReference>
<dbReference type="Proteomes" id="UP000192907">
    <property type="component" value="Unassembled WGS sequence"/>
</dbReference>
<evidence type="ECO:0000313" key="2">
    <source>
        <dbReference type="Proteomes" id="UP000192907"/>
    </source>
</evidence>
<proteinExistence type="predicted"/>
<organism evidence="1 2">
    <name type="scientific">Pseudobacteriovorax antillogorgiicola</name>
    <dbReference type="NCBI Taxonomy" id="1513793"/>
    <lineage>
        <taxon>Bacteria</taxon>
        <taxon>Pseudomonadati</taxon>
        <taxon>Bdellovibrionota</taxon>
        <taxon>Oligoflexia</taxon>
        <taxon>Oligoflexales</taxon>
        <taxon>Pseudobacteriovoracaceae</taxon>
        <taxon>Pseudobacteriovorax</taxon>
    </lineage>
</organism>
<dbReference type="RefSeq" id="WP_132323957.1">
    <property type="nucleotide sequence ID" value="NZ_FWZT01000024.1"/>
</dbReference>
<accession>A0A1Y6CJ17</accession>
<dbReference type="STRING" id="1513793.SAMN06296036_12493"/>
<name>A0A1Y6CJ17_9BACT</name>
<evidence type="ECO:0000313" key="1">
    <source>
        <dbReference type="EMBL" id="SMF69032.1"/>
    </source>
</evidence>
<dbReference type="AlphaFoldDB" id="A0A1Y6CJ17"/>
<gene>
    <name evidence="1" type="ORF">SAMN06296036_12493</name>
</gene>
<reference evidence="2" key="1">
    <citation type="submission" date="2017-04" db="EMBL/GenBank/DDBJ databases">
        <authorList>
            <person name="Varghese N."/>
            <person name="Submissions S."/>
        </authorList>
    </citation>
    <scope>NUCLEOTIDE SEQUENCE [LARGE SCALE GENOMIC DNA]</scope>
    <source>
        <strain evidence="2">RKEM611</strain>
    </source>
</reference>
<keyword evidence="2" id="KW-1185">Reference proteome</keyword>
<evidence type="ECO:0008006" key="3">
    <source>
        <dbReference type="Google" id="ProtNLM"/>
    </source>
</evidence>
<dbReference type="EMBL" id="FWZT01000024">
    <property type="protein sequence ID" value="SMF69032.1"/>
    <property type="molecule type" value="Genomic_DNA"/>
</dbReference>
<protein>
    <recommendedName>
        <fullName evidence="3">Lipoprotein</fullName>
    </recommendedName>
</protein>
<sequence>MKRVAWTLATVLILSSCGKESKDNNDKEEPTNLVPVEVEPCAPVLVNSCTIESISNDAAHTRLKALRKCEIISERTLDFYKNADDGTEREKVIFPVLLDTESSELVDIQPVLDSCRLPAASSKVCMIFCNPLGSL</sequence>